<sequence length="285" mass="31783">MFGYVVPRLEGLDEAERERYHRAYCGLCRAIGERCGQHCRLALTYDLVFLALLLGSLYEPEEREGEGRCAPHPVKAHGFVRSACIDYAADVTVALAYYKGLDDWNDDRSVRARAFAGMLAGSYRAIRERNPRICEAVETGMADIGAIEAAAREAGAAPGGEVPAPDAAANRFGVLMGELFVYRPDDYWADDLRTVGARLGKFVYVMDAVMDYEDDRASGSYNPLVAMDMSAEDMREDLHLLAAGVAEAFERLPLERDLRLLRSVVYAGVWQKYYALENDKEKRRG</sequence>
<reference evidence="5" key="3">
    <citation type="submission" date="2019-06" db="EMBL/GenBank/DDBJ databases">
        <authorList>
            <person name="Bisanz J.E."/>
            <person name="Turnbaugh P.J."/>
        </authorList>
    </citation>
    <scope>NUCLEOTIDE SEQUENCE</scope>
    <source>
        <strain evidence="5">SECO-MT75m2</strain>
    </source>
</reference>
<evidence type="ECO:0000313" key="3">
    <source>
        <dbReference type="EMBL" id="RDB83607.1"/>
    </source>
</evidence>
<dbReference type="Proteomes" id="UP000253752">
    <property type="component" value="Unassembled WGS sequence"/>
</dbReference>
<evidence type="ECO:0000313" key="2">
    <source>
        <dbReference type="EMBL" id="RDB77136.1"/>
    </source>
</evidence>
<evidence type="ECO:0000313" key="4">
    <source>
        <dbReference type="EMBL" id="RDC40963.1"/>
    </source>
</evidence>
<reference evidence="1 10" key="4">
    <citation type="submission" date="2019-11" db="EMBL/GenBank/DDBJ databases">
        <title>Whole genome shotgun sequencing (WGS) data from Adlercreutzia equolifaciens ResAG-91, Eggerthella lenta MRI-F36, MRI-F37, MRI-F40, ResAG-49, ResAG-88, ResAG-121, ResAG-145, and Gordonibacter sp. ResAG-5, ResAG-26, ResAG-43, ResAG-50, ResAG-59.</title>
        <authorList>
            <person name="Stoll D.A."/>
            <person name="Danylec N."/>
            <person name="Franz C.M.A.P."/>
            <person name="Huch M."/>
        </authorList>
    </citation>
    <scope>NUCLEOTIDE SEQUENCE [LARGE SCALE GENOMIC DNA]</scope>
    <source>
        <strain evidence="1 10">ResAG-88</strain>
    </source>
</reference>
<dbReference type="GeneID" id="69509754"/>
<dbReference type="Proteomes" id="UP000253915">
    <property type="component" value="Unassembled WGS sequence"/>
</dbReference>
<comment type="caution">
    <text evidence="2">The sequence shown here is derived from an EMBL/GenBank/DDBJ whole genome shotgun (WGS) entry which is preliminary data.</text>
</comment>
<evidence type="ECO:0000313" key="5">
    <source>
        <dbReference type="EMBL" id="TNU95940.1"/>
    </source>
</evidence>
<evidence type="ECO:0000313" key="7">
    <source>
        <dbReference type="Proteomes" id="UP000253857"/>
    </source>
</evidence>
<dbReference type="Proteomes" id="UP000436429">
    <property type="component" value="Unassembled WGS sequence"/>
</dbReference>
<proteinExistence type="predicted"/>
<reference evidence="5 9" key="1">
    <citation type="journal article" date="2005" name="Appl. Environ. Microbiol.">
        <title>Intestinal bacterial communities that produce active estrogen-like compounds enterodiol and enterolactone in humans.</title>
        <authorList>
            <person name="Clavel T."/>
            <person name="Henderson G."/>
            <person name="Alpert C.A."/>
            <person name="Philippe C."/>
            <person name="Rigottier-Gois L."/>
            <person name="Dore J."/>
            <person name="Blaut M."/>
        </authorList>
    </citation>
    <scope>NUCLEOTIDE SEQUENCE [LARGE SCALE GENOMIC DNA]</scope>
    <source>
        <strain evidence="5 9">SECO-MT75m2</strain>
    </source>
</reference>
<dbReference type="Proteomes" id="UP000312594">
    <property type="component" value="Unassembled WGS sequence"/>
</dbReference>
<accession>A0A369MRC3</accession>
<evidence type="ECO:0000313" key="6">
    <source>
        <dbReference type="Proteomes" id="UP000253752"/>
    </source>
</evidence>
<evidence type="ECO:0000313" key="10">
    <source>
        <dbReference type="Proteomes" id="UP000436429"/>
    </source>
</evidence>
<evidence type="ECO:0000313" key="9">
    <source>
        <dbReference type="Proteomes" id="UP000312594"/>
    </source>
</evidence>
<name>A0A369MRC3_EGGLN</name>
<evidence type="ECO:0000313" key="8">
    <source>
        <dbReference type="Proteomes" id="UP000253915"/>
    </source>
</evidence>
<evidence type="ECO:0000313" key="1">
    <source>
        <dbReference type="EMBL" id="MVN32089.1"/>
    </source>
</evidence>
<reference evidence="6 7" key="2">
    <citation type="journal article" date="2018" name="Elife">
        <title>Discovery and characterization of a prevalent human gut bacterial enzyme sufficient for the inactivation of a family of plant toxins.</title>
        <authorList>
            <person name="Koppel N."/>
            <person name="Bisanz J.E."/>
            <person name="Pandelia M.E."/>
            <person name="Turnbaugh P.J."/>
            <person name="Balskus E.P."/>
        </authorList>
    </citation>
    <scope>NUCLEOTIDE SEQUENCE [LARGE SCALE GENOMIC DNA]</scope>
    <source>
        <strain evidence="4 8">16A</strain>
        <strain evidence="3 7">FAA1-1-60AUCSF</strain>
        <strain evidence="2 6">MR1 #12</strain>
    </source>
</reference>
<dbReference type="EMBL" id="WPOM01000004">
    <property type="protein sequence ID" value="MVN32089.1"/>
    <property type="molecule type" value="Genomic_DNA"/>
</dbReference>
<dbReference type="Pfam" id="PF18937">
    <property type="entry name" value="DUF5685"/>
    <property type="match status" value="1"/>
</dbReference>
<gene>
    <name evidence="4" type="ORF">C1853_02385</name>
    <name evidence="3" type="ORF">C1871_11085</name>
    <name evidence="2" type="ORF">C1872_11805</name>
    <name evidence="5" type="ORF">FIC87_00945</name>
    <name evidence="1" type="ORF">GO726_02725</name>
</gene>
<dbReference type="EMBL" id="VEVP01000002">
    <property type="protein sequence ID" value="TNU95940.1"/>
    <property type="molecule type" value="Genomic_DNA"/>
</dbReference>
<dbReference type="Proteomes" id="UP000253857">
    <property type="component" value="Unassembled WGS sequence"/>
</dbReference>
<dbReference type="EMBL" id="PPTY01000022">
    <property type="protein sequence ID" value="RDB83607.1"/>
    <property type="molecule type" value="Genomic_DNA"/>
</dbReference>
<dbReference type="EMBL" id="PPTX01000019">
    <property type="protein sequence ID" value="RDB77136.1"/>
    <property type="molecule type" value="Genomic_DNA"/>
</dbReference>
<dbReference type="EMBL" id="PPUQ01000002">
    <property type="protein sequence ID" value="RDC40963.1"/>
    <property type="molecule type" value="Genomic_DNA"/>
</dbReference>
<protein>
    <submittedName>
        <fullName evidence="2">Uncharacterized protein</fullName>
    </submittedName>
</protein>
<organism evidence="2 6">
    <name type="scientific">Eggerthella lenta</name>
    <name type="common">Eubacterium lentum</name>
    <dbReference type="NCBI Taxonomy" id="84112"/>
    <lineage>
        <taxon>Bacteria</taxon>
        <taxon>Bacillati</taxon>
        <taxon>Actinomycetota</taxon>
        <taxon>Coriobacteriia</taxon>
        <taxon>Eggerthellales</taxon>
        <taxon>Eggerthellaceae</taxon>
        <taxon>Eggerthella</taxon>
    </lineage>
</organism>
<dbReference type="AlphaFoldDB" id="A0A369MRC3"/>
<dbReference type="InterPro" id="IPR043740">
    <property type="entry name" value="DUF5685"/>
</dbReference>
<dbReference type="RefSeq" id="WP_009305867.1">
    <property type="nucleotide sequence ID" value="NZ_CABMOO010000002.1"/>
</dbReference>